<dbReference type="PROSITE" id="PS51030">
    <property type="entry name" value="NUCLEAR_REC_DBD_2"/>
    <property type="match status" value="1"/>
</dbReference>
<reference evidence="14" key="1">
    <citation type="submission" date="2010-08" db="EMBL/GenBank/DDBJ databases">
        <authorList>
            <consortium name="Caenorhabditis japonica Sequencing Consortium"/>
            <person name="Wilson R.K."/>
        </authorList>
    </citation>
    <scope>NUCLEOTIDE SEQUENCE [LARGE SCALE GENOMIC DNA]</scope>
    <source>
        <strain evidence="14">DF5081</strain>
    </source>
</reference>
<comment type="subcellular location">
    <subcellularLocation>
        <location evidence="9">Nucleus</location>
    </subcellularLocation>
</comment>
<feature type="region of interest" description="Disordered" evidence="10">
    <location>
        <begin position="84"/>
        <end position="107"/>
    </location>
</feature>
<dbReference type="AlphaFoldDB" id="A0A8R1IF00"/>
<dbReference type="SUPFAM" id="SSF48508">
    <property type="entry name" value="Nuclear receptor ligand-binding domain"/>
    <property type="match status" value="1"/>
</dbReference>
<dbReference type="SMART" id="SM00430">
    <property type="entry name" value="HOLI"/>
    <property type="match status" value="1"/>
</dbReference>
<dbReference type="PANTHER" id="PTHR46011:SF3">
    <property type="entry name" value="NR LBD DOMAIN-CONTAINING PROTEIN-RELATED"/>
    <property type="match status" value="1"/>
</dbReference>
<organism evidence="13 14">
    <name type="scientific">Caenorhabditis japonica</name>
    <dbReference type="NCBI Taxonomy" id="281687"/>
    <lineage>
        <taxon>Eukaryota</taxon>
        <taxon>Metazoa</taxon>
        <taxon>Ecdysozoa</taxon>
        <taxon>Nematoda</taxon>
        <taxon>Chromadorea</taxon>
        <taxon>Rhabditida</taxon>
        <taxon>Rhabditina</taxon>
        <taxon>Rhabditomorpha</taxon>
        <taxon>Rhabditoidea</taxon>
        <taxon>Rhabditidae</taxon>
        <taxon>Peloderinae</taxon>
        <taxon>Caenorhabditis</taxon>
    </lineage>
</organism>
<dbReference type="InterPro" id="IPR035500">
    <property type="entry name" value="NHR-like_dom_sf"/>
</dbReference>
<dbReference type="Pfam" id="PF00104">
    <property type="entry name" value="Hormone_recep"/>
    <property type="match status" value="1"/>
</dbReference>
<comment type="similarity">
    <text evidence="9">Belongs to the nuclear hormone receptor family.</text>
</comment>
<dbReference type="PRINTS" id="PR00047">
    <property type="entry name" value="STROIDFINGER"/>
</dbReference>
<dbReference type="PANTHER" id="PTHR46011">
    <property type="entry name" value="NUCLEAR HORMONE RECEPTOR FAMILY MEMBER NHR-86-RELATED"/>
    <property type="match status" value="1"/>
</dbReference>
<evidence type="ECO:0000256" key="8">
    <source>
        <dbReference type="ARBA" id="ARBA00023242"/>
    </source>
</evidence>
<evidence type="ECO:0000256" key="4">
    <source>
        <dbReference type="ARBA" id="ARBA00023015"/>
    </source>
</evidence>
<dbReference type="GO" id="GO:0043565">
    <property type="term" value="F:sequence-specific DNA binding"/>
    <property type="evidence" value="ECO:0007669"/>
    <property type="project" value="InterPro"/>
</dbReference>
<evidence type="ECO:0000256" key="1">
    <source>
        <dbReference type="ARBA" id="ARBA00022723"/>
    </source>
</evidence>
<evidence type="ECO:0000256" key="9">
    <source>
        <dbReference type="RuleBase" id="RU004334"/>
    </source>
</evidence>
<evidence type="ECO:0000256" key="7">
    <source>
        <dbReference type="ARBA" id="ARBA00023170"/>
    </source>
</evidence>
<keyword evidence="1 9" id="KW-0479">Metal-binding</keyword>
<keyword evidence="8 9" id="KW-0539">Nucleus</keyword>
<keyword evidence="6 9" id="KW-0804">Transcription</keyword>
<sequence>MSLCKICDETGGSWHFGAITCRACAAFFRRKVAANEKLFQRCTGGCSLQNQRLRRLCAHCRFEKCLKSGMSKAAVLDRINSLLSGPSSSSSSFSSSSSSSSTSSEPPSLLEQLKEVYHNLEEARNVAFCRHRQTPKFCNYQQLYPITVLDLELVTKHLFAFFKSQEPKGDKEQNLLIEHFYIPFLMFEGAFRSQNSDLMILANGDYLDLSKVEDYYRGSDDRDDKYAKFATSVLEPYWKLNNRFLRKHLREVQLDLSEFLLVSALVYWDYGLPEQSDESVNVCTSKRLEVLAELVSYEKKHRGIGDDSMRVGEVMMILHAIQKSSNLMIEFREITGVYRLTRSCPLLSIVKK</sequence>
<evidence type="ECO:0000256" key="5">
    <source>
        <dbReference type="ARBA" id="ARBA00023125"/>
    </source>
</evidence>
<evidence type="ECO:0000256" key="10">
    <source>
        <dbReference type="SAM" id="MobiDB-lite"/>
    </source>
</evidence>
<dbReference type="GO" id="GO:0006357">
    <property type="term" value="P:regulation of transcription by RNA polymerase II"/>
    <property type="evidence" value="ECO:0007669"/>
    <property type="project" value="TreeGrafter"/>
</dbReference>
<dbReference type="GO" id="GO:0005634">
    <property type="term" value="C:nucleus"/>
    <property type="evidence" value="ECO:0007669"/>
    <property type="project" value="UniProtKB-SubCell"/>
</dbReference>
<dbReference type="Proteomes" id="UP000005237">
    <property type="component" value="Unassembled WGS sequence"/>
</dbReference>
<dbReference type="EnsemblMetazoa" id="CJA31541a.1">
    <property type="protein sequence ID" value="CJA31541a.1"/>
    <property type="gene ID" value="WBGene00207388"/>
</dbReference>
<feature type="domain" description="Nuclear receptor" evidence="11">
    <location>
        <begin position="1"/>
        <end position="77"/>
    </location>
</feature>
<accession>A0A8R1IF00</accession>
<evidence type="ECO:0000259" key="12">
    <source>
        <dbReference type="PROSITE" id="PS51843"/>
    </source>
</evidence>
<dbReference type="Gene3D" id="1.10.565.10">
    <property type="entry name" value="Retinoid X Receptor"/>
    <property type="match status" value="1"/>
</dbReference>
<keyword evidence="3 9" id="KW-0862">Zinc</keyword>
<dbReference type="PROSITE" id="PS51843">
    <property type="entry name" value="NR_LBD"/>
    <property type="match status" value="1"/>
</dbReference>
<keyword evidence="2 9" id="KW-0863">Zinc-finger</keyword>
<dbReference type="Gene3D" id="3.30.50.10">
    <property type="entry name" value="Erythroid Transcription Factor GATA-1, subunit A"/>
    <property type="match status" value="1"/>
</dbReference>
<dbReference type="SMART" id="SM00399">
    <property type="entry name" value="ZnF_C4"/>
    <property type="match status" value="1"/>
</dbReference>
<feature type="domain" description="NR LBD" evidence="12">
    <location>
        <begin position="105"/>
        <end position="352"/>
    </location>
</feature>
<evidence type="ECO:0000256" key="2">
    <source>
        <dbReference type="ARBA" id="ARBA00022771"/>
    </source>
</evidence>
<evidence type="ECO:0000259" key="11">
    <source>
        <dbReference type="PROSITE" id="PS51030"/>
    </source>
</evidence>
<dbReference type="InterPro" id="IPR013088">
    <property type="entry name" value="Znf_NHR/GATA"/>
</dbReference>
<dbReference type="GO" id="GO:0008270">
    <property type="term" value="F:zinc ion binding"/>
    <property type="evidence" value="ECO:0007669"/>
    <property type="project" value="UniProtKB-KW"/>
</dbReference>
<dbReference type="Pfam" id="PF00105">
    <property type="entry name" value="zf-C4"/>
    <property type="match status" value="1"/>
</dbReference>
<keyword evidence="5 9" id="KW-0238">DNA-binding</keyword>
<evidence type="ECO:0000313" key="14">
    <source>
        <dbReference type="Proteomes" id="UP000005237"/>
    </source>
</evidence>
<dbReference type="PROSITE" id="PS00031">
    <property type="entry name" value="NUCLEAR_REC_DBD_1"/>
    <property type="match status" value="1"/>
</dbReference>
<dbReference type="GO" id="GO:0003700">
    <property type="term" value="F:DNA-binding transcription factor activity"/>
    <property type="evidence" value="ECO:0007669"/>
    <property type="project" value="InterPro"/>
</dbReference>
<proteinExistence type="inferred from homology"/>
<dbReference type="SUPFAM" id="SSF57716">
    <property type="entry name" value="Glucocorticoid receptor-like (DNA-binding domain)"/>
    <property type="match status" value="1"/>
</dbReference>
<dbReference type="InterPro" id="IPR000536">
    <property type="entry name" value="Nucl_hrmn_rcpt_lig-bd"/>
</dbReference>
<keyword evidence="4 9" id="KW-0805">Transcription regulation</keyword>
<keyword evidence="7 9" id="KW-0675">Receptor</keyword>
<name>A0A8R1IF00_CAEJA</name>
<keyword evidence="14" id="KW-1185">Reference proteome</keyword>
<evidence type="ECO:0000256" key="6">
    <source>
        <dbReference type="ARBA" id="ARBA00023163"/>
    </source>
</evidence>
<evidence type="ECO:0000256" key="3">
    <source>
        <dbReference type="ARBA" id="ARBA00022833"/>
    </source>
</evidence>
<evidence type="ECO:0000313" key="13">
    <source>
        <dbReference type="EnsemblMetazoa" id="CJA31541a.1"/>
    </source>
</evidence>
<reference evidence="13" key="2">
    <citation type="submission" date="2022-06" db="UniProtKB">
        <authorList>
            <consortium name="EnsemblMetazoa"/>
        </authorList>
    </citation>
    <scope>IDENTIFICATION</scope>
    <source>
        <strain evidence="13">DF5081</strain>
    </source>
</reference>
<dbReference type="InterPro" id="IPR001628">
    <property type="entry name" value="Znf_hrmn_rcpt"/>
</dbReference>
<protein>
    <submittedName>
        <fullName evidence="13">NR LBD domain-containing protein</fullName>
    </submittedName>
</protein>